<dbReference type="GO" id="GO:0016887">
    <property type="term" value="F:ATP hydrolysis activity"/>
    <property type="evidence" value="ECO:0007669"/>
    <property type="project" value="InterPro"/>
</dbReference>
<gene>
    <name evidence="4" type="ORF">AU14_10085</name>
</gene>
<evidence type="ECO:0000256" key="2">
    <source>
        <dbReference type="ARBA" id="ARBA00022840"/>
    </source>
</evidence>
<organism evidence="4 5">
    <name type="scientific">Marinobacter similis</name>
    <dbReference type="NCBI Taxonomy" id="1420916"/>
    <lineage>
        <taxon>Bacteria</taxon>
        <taxon>Pseudomonadati</taxon>
        <taxon>Pseudomonadota</taxon>
        <taxon>Gammaproteobacteria</taxon>
        <taxon>Pseudomonadales</taxon>
        <taxon>Marinobacteraceae</taxon>
        <taxon>Marinobacter</taxon>
    </lineage>
</organism>
<dbReference type="STRING" id="1420916.AU14_10085"/>
<dbReference type="EMBL" id="CP007151">
    <property type="protein sequence ID" value="AHI28844.1"/>
    <property type="molecule type" value="Genomic_DNA"/>
</dbReference>
<keyword evidence="5" id="KW-1185">Reference proteome</keyword>
<evidence type="ECO:0000313" key="4">
    <source>
        <dbReference type="EMBL" id="AHI28844.1"/>
    </source>
</evidence>
<proteinExistence type="predicted"/>
<dbReference type="PANTHER" id="PTHR43119">
    <property type="entry name" value="ABC TRANSPORT PROTEIN ATP-BINDING COMPONENT-RELATED"/>
    <property type="match status" value="1"/>
</dbReference>
<evidence type="ECO:0000259" key="3">
    <source>
        <dbReference type="PROSITE" id="PS50893"/>
    </source>
</evidence>
<dbReference type="InterPro" id="IPR003593">
    <property type="entry name" value="AAA+_ATPase"/>
</dbReference>
<dbReference type="Gene3D" id="3.40.50.300">
    <property type="entry name" value="P-loop containing nucleotide triphosphate hydrolases"/>
    <property type="match status" value="1"/>
</dbReference>
<dbReference type="PROSITE" id="PS00211">
    <property type="entry name" value="ABC_TRANSPORTER_1"/>
    <property type="match status" value="1"/>
</dbReference>
<dbReference type="Proteomes" id="UP000061489">
    <property type="component" value="Chromosome"/>
</dbReference>
<keyword evidence="1" id="KW-0547">Nucleotide-binding</keyword>
<protein>
    <submittedName>
        <fullName evidence="4">ATP-binding protein</fullName>
    </submittedName>
</protein>
<dbReference type="PROSITE" id="PS50893">
    <property type="entry name" value="ABC_TRANSPORTER_2"/>
    <property type="match status" value="1"/>
</dbReference>
<dbReference type="HOGENOM" id="CLU_000604_1_22_6"/>
<accession>W5YJ25</accession>
<dbReference type="GO" id="GO:0005524">
    <property type="term" value="F:ATP binding"/>
    <property type="evidence" value="ECO:0007669"/>
    <property type="project" value="UniProtKB-KW"/>
</dbReference>
<dbReference type="RefSeq" id="WP_041340563.1">
    <property type="nucleotide sequence ID" value="NZ_CP007151.1"/>
</dbReference>
<dbReference type="InterPro" id="IPR003439">
    <property type="entry name" value="ABC_transporter-like_ATP-bd"/>
</dbReference>
<feature type="domain" description="ABC transporter" evidence="3">
    <location>
        <begin position="4"/>
        <end position="201"/>
    </location>
</feature>
<evidence type="ECO:0000256" key="1">
    <source>
        <dbReference type="ARBA" id="ARBA00022741"/>
    </source>
</evidence>
<dbReference type="KEGG" id="msx:AU14_10085"/>
<dbReference type="SUPFAM" id="SSF52540">
    <property type="entry name" value="P-loop containing nucleoside triphosphate hydrolases"/>
    <property type="match status" value="1"/>
</dbReference>
<dbReference type="PANTHER" id="PTHR43119:SF1">
    <property type="entry name" value="ABC TRANSPORTER DOMAIN-CONTAINING PROTEIN"/>
    <property type="match status" value="1"/>
</dbReference>
<dbReference type="InterPro" id="IPR027417">
    <property type="entry name" value="P-loop_NTPase"/>
</dbReference>
<reference evidence="4 5" key="1">
    <citation type="journal article" date="2014" name="Genome Announc.">
        <title>Draft Genome Sequences of Marinobacter similis A3d10T and Marinobacter salarius R9SW1T.</title>
        <authorList>
            <person name="Ivanova E.P."/>
            <person name="Ng H.J."/>
            <person name="Webb H.K."/>
            <person name="Feng G."/>
            <person name="Oshima K."/>
            <person name="Hattori M."/>
            <person name="Ohkuma M."/>
            <person name="Sergeev A.F."/>
            <person name="Mikhailov V.V."/>
            <person name="Crawford R.J."/>
            <person name="Sawabe T."/>
        </authorList>
    </citation>
    <scope>NUCLEOTIDE SEQUENCE [LARGE SCALE GENOMIC DNA]</scope>
    <source>
        <strain evidence="4 5">A3d10</strain>
    </source>
</reference>
<dbReference type="OrthoDB" id="4408248at2"/>
<keyword evidence="2 4" id="KW-0067">ATP-binding</keyword>
<dbReference type="Pfam" id="PF00005">
    <property type="entry name" value="ABC_tran"/>
    <property type="match status" value="1"/>
</dbReference>
<dbReference type="SMART" id="SM00382">
    <property type="entry name" value="AAA"/>
    <property type="match status" value="1"/>
</dbReference>
<dbReference type="AlphaFoldDB" id="W5YJ25"/>
<dbReference type="InterPro" id="IPR017871">
    <property type="entry name" value="ABC_transporter-like_CS"/>
</dbReference>
<name>W5YJ25_9GAMM</name>
<evidence type="ECO:0000313" key="5">
    <source>
        <dbReference type="Proteomes" id="UP000061489"/>
    </source>
</evidence>
<sequence>MTTLTLDNISVGALEGVNLSLQGGDIVCVSGPSGSGKSRLLRAVADLDPHQGTVVLDEVQQGSMPGHCWRRQVMMVPADSQWWYEDVGAHFEPEQRTLPSALGLPPETMNWTVNRLSSGERQRLAIARALARQPRVLLLDEPTANLDQDMTHQVENWLLEEIRARDLIVIWIAHDIGQIERVASRHYHIQGSTLEPVHGSH</sequence>